<organism evidence="2 3">
    <name type="scientific">Microbacterium phage Metamorphoo</name>
    <dbReference type="NCBI Taxonomy" id="2201437"/>
    <lineage>
        <taxon>Viruses</taxon>
        <taxon>Duplodnaviria</taxon>
        <taxon>Heunggongvirae</taxon>
        <taxon>Uroviricota</taxon>
        <taxon>Caudoviricetes</taxon>
        <taxon>Hodgkinviridae</taxon>
        <taxon>Metamorphoovirus</taxon>
        <taxon>Metamorphoovirus metamorphoo</taxon>
    </lineage>
</organism>
<accession>A0A2Z4Q635</accession>
<dbReference type="EMBL" id="MH271304">
    <property type="protein sequence ID" value="AWY05410.1"/>
    <property type="molecule type" value="Genomic_DNA"/>
</dbReference>
<feature type="region of interest" description="Disordered" evidence="1">
    <location>
        <begin position="44"/>
        <end position="63"/>
    </location>
</feature>
<dbReference type="Proteomes" id="UP000251466">
    <property type="component" value="Segment"/>
</dbReference>
<evidence type="ECO:0000256" key="1">
    <source>
        <dbReference type="SAM" id="MobiDB-lite"/>
    </source>
</evidence>
<gene>
    <name evidence="2" type="primary">60</name>
    <name evidence="2" type="ORF">SEA_METAMORPHOO_60</name>
</gene>
<evidence type="ECO:0000313" key="3">
    <source>
        <dbReference type="Proteomes" id="UP000251466"/>
    </source>
</evidence>
<evidence type="ECO:0000313" key="2">
    <source>
        <dbReference type="EMBL" id="AWY05410.1"/>
    </source>
</evidence>
<sequence length="63" mass="7117">MIDMSKKHEPYEVMTVRTGYTNRKVAKLVKKGWEVVAQRGGVLGSGGEVTLRRPNPKYRPNSD</sequence>
<keyword evidence="3" id="KW-1185">Reference proteome</keyword>
<name>A0A2Z4Q635_9CAUD</name>
<protein>
    <submittedName>
        <fullName evidence="2">Uncharacterized protein</fullName>
    </submittedName>
</protein>
<dbReference type="RefSeq" id="YP_009802829.1">
    <property type="nucleotide sequence ID" value="NC_047988.1"/>
</dbReference>
<reference evidence="2 3" key="1">
    <citation type="submission" date="2018-04" db="EMBL/GenBank/DDBJ databases">
        <authorList>
            <person name="Harrington T."/>
            <person name="Washburn E."/>
            <person name="Bricker J."/>
            <person name="McKinney A."/>
            <person name="Betsko A.J."/>
            <person name="Garlena R.A."/>
            <person name="Russell D.A."/>
            <person name="Pope W.A."/>
            <person name="Jacobs-Sera D."/>
            <person name="Hatfull G.F."/>
        </authorList>
    </citation>
    <scope>NUCLEOTIDE SEQUENCE [LARGE SCALE GENOMIC DNA]</scope>
</reference>
<dbReference type="KEGG" id="vg:54993383"/>
<proteinExistence type="predicted"/>
<dbReference type="GeneID" id="54993383"/>